<sequence>MNNAQKKARRLQVKKLIPLGAAHATCCRRGTMRWKALLPTEEKCEDNVDRNATVSSVRLGSCWLDIDKSFWMYSRVMRTLEVTDLFFLLLLDILV</sequence>
<name>A0ABD1Z1K1_9MARC</name>
<accession>A0ABD1Z1K1</accession>
<gene>
    <name evidence="1" type="ORF">R1flu_006946</name>
</gene>
<keyword evidence="2" id="KW-1185">Reference proteome</keyword>
<evidence type="ECO:0000313" key="1">
    <source>
        <dbReference type="EMBL" id="KAL2635467.1"/>
    </source>
</evidence>
<organism evidence="1 2">
    <name type="scientific">Riccia fluitans</name>
    <dbReference type="NCBI Taxonomy" id="41844"/>
    <lineage>
        <taxon>Eukaryota</taxon>
        <taxon>Viridiplantae</taxon>
        <taxon>Streptophyta</taxon>
        <taxon>Embryophyta</taxon>
        <taxon>Marchantiophyta</taxon>
        <taxon>Marchantiopsida</taxon>
        <taxon>Marchantiidae</taxon>
        <taxon>Marchantiales</taxon>
        <taxon>Ricciaceae</taxon>
        <taxon>Riccia</taxon>
    </lineage>
</organism>
<reference evidence="1 2" key="1">
    <citation type="submission" date="2024-09" db="EMBL/GenBank/DDBJ databases">
        <title>Chromosome-scale assembly of Riccia fluitans.</title>
        <authorList>
            <person name="Paukszto L."/>
            <person name="Sawicki J."/>
            <person name="Karawczyk K."/>
            <person name="Piernik-Szablinska J."/>
            <person name="Szczecinska M."/>
            <person name="Mazdziarz M."/>
        </authorList>
    </citation>
    <scope>NUCLEOTIDE SEQUENCE [LARGE SCALE GENOMIC DNA]</scope>
    <source>
        <strain evidence="1">Rf_01</strain>
        <tissue evidence="1">Aerial parts of the thallus</tissue>
    </source>
</reference>
<dbReference type="EMBL" id="JBHFFA010000003">
    <property type="protein sequence ID" value="KAL2635467.1"/>
    <property type="molecule type" value="Genomic_DNA"/>
</dbReference>
<dbReference type="Proteomes" id="UP001605036">
    <property type="component" value="Unassembled WGS sequence"/>
</dbReference>
<protein>
    <submittedName>
        <fullName evidence="1">Uncharacterized protein</fullName>
    </submittedName>
</protein>
<comment type="caution">
    <text evidence="1">The sequence shown here is derived from an EMBL/GenBank/DDBJ whole genome shotgun (WGS) entry which is preliminary data.</text>
</comment>
<evidence type="ECO:0000313" key="2">
    <source>
        <dbReference type="Proteomes" id="UP001605036"/>
    </source>
</evidence>
<dbReference type="AlphaFoldDB" id="A0ABD1Z1K1"/>
<proteinExistence type="predicted"/>